<proteinExistence type="predicted"/>
<dbReference type="RefSeq" id="WP_211400625.1">
    <property type="nucleotide sequence ID" value="NZ_JAFCLK010000013.1"/>
</dbReference>
<organism evidence="1 2">
    <name type="scientific">Bradyrhizobium denitrificans</name>
    <dbReference type="NCBI Taxonomy" id="2734912"/>
    <lineage>
        <taxon>Bacteria</taxon>
        <taxon>Pseudomonadati</taxon>
        <taxon>Pseudomonadota</taxon>
        <taxon>Alphaproteobacteria</taxon>
        <taxon>Hyphomicrobiales</taxon>
        <taxon>Nitrobacteraceae</taxon>
        <taxon>Bradyrhizobium</taxon>
    </lineage>
</organism>
<evidence type="ECO:0008006" key="3">
    <source>
        <dbReference type="Google" id="ProtNLM"/>
    </source>
</evidence>
<reference evidence="2" key="1">
    <citation type="journal article" date="2021" name="ISME J.">
        <title>Evolutionary origin and ecological implication of a unique nif island in free-living Bradyrhizobium lineages.</title>
        <authorList>
            <person name="Tao J."/>
        </authorList>
    </citation>
    <scope>NUCLEOTIDE SEQUENCE [LARGE SCALE GENOMIC DNA]</scope>
    <source>
        <strain evidence="2">SZCCT0094</strain>
    </source>
</reference>
<gene>
    <name evidence="1" type="ORF">JQ619_15030</name>
</gene>
<keyword evidence="2" id="KW-1185">Reference proteome</keyword>
<dbReference type="Proteomes" id="UP001314635">
    <property type="component" value="Unassembled WGS sequence"/>
</dbReference>
<protein>
    <recommendedName>
        <fullName evidence="3">SGNH hydrolase-type esterase domain-containing protein</fullName>
    </recommendedName>
</protein>
<comment type="caution">
    <text evidence="1">The sequence shown here is derived from an EMBL/GenBank/DDBJ whole genome shotgun (WGS) entry which is preliminary data.</text>
</comment>
<dbReference type="EMBL" id="JAFCLK010000013">
    <property type="protein sequence ID" value="MBR1137085.1"/>
    <property type="molecule type" value="Genomic_DNA"/>
</dbReference>
<sequence>MAAIGRIAEMAKQRGITLVGVQLPFIRAGIDYLDHNESYRDYAGVWREFESDRNRNRLETLGIRFFDLARSPINDDKANFVDSYHVSELGALRVIQRLLDLPGFRAIFPDIDSVRTEQHVREVTSESRPALRIGSP</sequence>
<evidence type="ECO:0000313" key="2">
    <source>
        <dbReference type="Proteomes" id="UP001314635"/>
    </source>
</evidence>
<accession>A0ABS5G6Y5</accession>
<name>A0ABS5G6Y5_9BRAD</name>
<evidence type="ECO:0000313" key="1">
    <source>
        <dbReference type="EMBL" id="MBR1137085.1"/>
    </source>
</evidence>